<evidence type="ECO:0000256" key="3">
    <source>
        <dbReference type="ARBA" id="ARBA00023204"/>
    </source>
</evidence>
<dbReference type="OrthoDB" id="565731at2759"/>
<dbReference type="CDD" id="cd10028">
    <property type="entry name" value="UDG-F2_TDG_MUG"/>
    <property type="match status" value="1"/>
</dbReference>
<keyword evidence="2" id="KW-0378">Hydrolase</keyword>
<evidence type="ECO:0000259" key="4">
    <source>
        <dbReference type="Pfam" id="PF03167"/>
    </source>
</evidence>
<dbReference type="InterPro" id="IPR036895">
    <property type="entry name" value="Uracil-DNA_glycosylase-like_sf"/>
</dbReference>
<reference evidence="6" key="1">
    <citation type="journal article" date="2018" name="Nat. Microbiol.">
        <title>Leveraging single-cell genomics to expand the fungal tree of life.</title>
        <authorList>
            <person name="Ahrendt S.R."/>
            <person name="Quandt C.A."/>
            <person name="Ciobanu D."/>
            <person name="Clum A."/>
            <person name="Salamov A."/>
            <person name="Andreopoulos B."/>
            <person name="Cheng J.F."/>
            <person name="Woyke T."/>
            <person name="Pelin A."/>
            <person name="Henrissat B."/>
            <person name="Reynolds N.K."/>
            <person name="Benny G.L."/>
            <person name="Smith M.E."/>
            <person name="James T.Y."/>
            <person name="Grigoriev I.V."/>
        </authorList>
    </citation>
    <scope>NUCLEOTIDE SEQUENCE [LARGE SCALE GENOMIC DNA]</scope>
</reference>
<keyword evidence="6" id="KW-1185">Reference proteome</keyword>
<dbReference type="Pfam" id="PF03167">
    <property type="entry name" value="UDG"/>
    <property type="match status" value="1"/>
</dbReference>
<evidence type="ECO:0000313" key="6">
    <source>
        <dbReference type="Proteomes" id="UP000269721"/>
    </source>
</evidence>
<dbReference type="AlphaFoldDB" id="A0A4P9W7Y8"/>
<dbReference type="PANTHER" id="PTHR12159:SF9">
    <property type="entry name" value="G_T MISMATCH-SPECIFIC THYMINE DNA GLYCOSYLASE"/>
    <property type="match status" value="1"/>
</dbReference>
<dbReference type="InterPro" id="IPR015637">
    <property type="entry name" value="MUG/TDG"/>
</dbReference>
<dbReference type="InterPro" id="IPR005122">
    <property type="entry name" value="Uracil-DNA_glycosylase-like"/>
</dbReference>
<gene>
    <name evidence="5" type="ORF">BDK51DRAFT_10395</name>
</gene>
<accession>A0A4P9W7Y8</accession>
<dbReference type="GO" id="GO:0006285">
    <property type="term" value="P:base-excision repair, AP site formation"/>
    <property type="evidence" value="ECO:0007669"/>
    <property type="project" value="InterPro"/>
</dbReference>
<feature type="non-terminal residue" evidence="5">
    <location>
        <position position="175"/>
    </location>
</feature>
<dbReference type="Gene3D" id="3.40.470.10">
    <property type="entry name" value="Uracil-DNA glycosylase-like domain"/>
    <property type="match status" value="1"/>
</dbReference>
<feature type="domain" description="Uracil-DNA glycosylase-like" evidence="4">
    <location>
        <begin position="3"/>
        <end position="157"/>
    </location>
</feature>
<evidence type="ECO:0000256" key="1">
    <source>
        <dbReference type="ARBA" id="ARBA00022763"/>
    </source>
</evidence>
<protein>
    <submittedName>
        <fullName evidence="5">Uracil-DNA glycosylase-like protein</fullName>
    </submittedName>
</protein>
<feature type="non-terminal residue" evidence="5">
    <location>
        <position position="1"/>
    </location>
</feature>
<dbReference type="EMBL" id="KZ997627">
    <property type="protein sequence ID" value="RKO87168.1"/>
    <property type="molecule type" value="Genomic_DNA"/>
</dbReference>
<dbReference type="SUPFAM" id="SSF52141">
    <property type="entry name" value="Uracil-DNA glycosylase-like"/>
    <property type="match status" value="1"/>
</dbReference>
<evidence type="ECO:0000313" key="5">
    <source>
        <dbReference type="EMBL" id="RKO87168.1"/>
    </source>
</evidence>
<dbReference type="GO" id="GO:0004844">
    <property type="term" value="F:uracil DNA N-glycosylase activity"/>
    <property type="evidence" value="ECO:0007669"/>
    <property type="project" value="TreeGrafter"/>
</dbReference>
<proteinExistence type="predicted"/>
<dbReference type="GO" id="GO:0008263">
    <property type="term" value="F:pyrimidine-specific mismatch base pair DNA N-glycosylase activity"/>
    <property type="evidence" value="ECO:0007669"/>
    <property type="project" value="TreeGrafter"/>
</dbReference>
<keyword evidence="1" id="KW-0227">DNA damage</keyword>
<sequence>DHLAPGLDIVFVGINPGAASSTQGRHYAHAGNHFWPSLCESGLNSPSLKLTLPPTDDSICPSLFSLGFTNLCPRATRSQSDLTRAELRAGIPPLLEKLALHRPRICCFVGMDIYRVFSGSAKVVLGLQRETVNVGEGVEVKLFCVPSTSGRVSAYSRGDRVRWFLELKRVRDEMK</sequence>
<organism evidence="5 6">
    <name type="scientific">Blyttiomyces helicus</name>
    <dbReference type="NCBI Taxonomy" id="388810"/>
    <lineage>
        <taxon>Eukaryota</taxon>
        <taxon>Fungi</taxon>
        <taxon>Fungi incertae sedis</taxon>
        <taxon>Chytridiomycota</taxon>
        <taxon>Chytridiomycota incertae sedis</taxon>
        <taxon>Chytridiomycetes</taxon>
        <taxon>Chytridiomycetes incertae sedis</taxon>
        <taxon>Blyttiomyces</taxon>
    </lineage>
</organism>
<keyword evidence="3" id="KW-0234">DNA repair</keyword>
<dbReference type="Proteomes" id="UP000269721">
    <property type="component" value="Unassembled WGS sequence"/>
</dbReference>
<dbReference type="PANTHER" id="PTHR12159">
    <property type="entry name" value="G/T AND G/U MISMATCH-SPECIFIC DNA GLYCOSYLASE"/>
    <property type="match status" value="1"/>
</dbReference>
<evidence type="ECO:0000256" key="2">
    <source>
        <dbReference type="ARBA" id="ARBA00022801"/>
    </source>
</evidence>
<name>A0A4P9W7Y8_9FUNG</name>